<evidence type="ECO:0000256" key="1">
    <source>
        <dbReference type="ARBA" id="ARBA00004141"/>
    </source>
</evidence>
<dbReference type="eggNOG" id="KOG1287">
    <property type="taxonomic scope" value="Eukaryota"/>
</dbReference>
<protein>
    <recommendedName>
        <fullName evidence="9">High-affinity methionine permease</fullName>
    </recommendedName>
</protein>
<feature type="transmembrane region" description="Helical" evidence="5">
    <location>
        <begin position="190"/>
        <end position="210"/>
    </location>
</feature>
<evidence type="ECO:0000313" key="8">
    <source>
        <dbReference type="Proteomes" id="UP000011715"/>
    </source>
</evidence>
<feature type="transmembrane region" description="Helical" evidence="5">
    <location>
        <begin position="160"/>
        <end position="178"/>
    </location>
</feature>
<keyword evidence="3 5" id="KW-1133">Transmembrane helix</keyword>
<reference evidence="7" key="4">
    <citation type="journal article" date="2015" name="G3 (Bethesda)">
        <title>Genome sequences of three phytopathogenic species of the Magnaporthaceae family of fungi.</title>
        <authorList>
            <person name="Okagaki L.H."/>
            <person name="Nunes C.C."/>
            <person name="Sailsbery J."/>
            <person name="Clay B."/>
            <person name="Brown D."/>
            <person name="John T."/>
            <person name="Oh Y."/>
            <person name="Young N."/>
            <person name="Fitzgerald M."/>
            <person name="Haas B.J."/>
            <person name="Zeng Q."/>
            <person name="Young S."/>
            <person name="Adiconis X."/>
            <person name="Fan L."/>
            <person name="Levin J.Z."/>
            <person name="Mitchell T.K."/>
            <person name="Okubara P.A."/>
            <person name="Farman M.L."/>
            <person name="Kohn L.M."/>
            <person name="Birren B."/>
            <person name="Ma L.-J."/>
            <person name="Dean R.A."/>
        </authorList>
    </citation>
    <scope>NUCLEOTIDE SEQUENCE</scope>
    <source>
        <strain evidence="7">ATCC 64411 / 73-15</strain>
    </source>
</reference>
<reference evidence="6" key="3">
    <citation type="submission" date="2011-03" db="EMBL/GenBank/DDBJ databases">
        <title>Annotation of Magnaporthe poae ATCC 64411.</title>
        <authorList>
            <person name="Ma L.-J."/>
            <person name="Dead R."/>
            <person name="Young S.K."/>
            <person name="Zeng Q."/>
            <person name="Gargeya S."/>
            <person name="Fitzgerald M."/>
            <person name="Haas B."/>
            <person name="Abouelleil A."/>
            <person name="Alvarado L."/>
            <person name="Arachchi H.M."/>
            <person name="Berlin A."/>
            <person name="Brown A."/>
            <person name="Chapman S.B."/>
            <person name="Chen Z."/>
            <person name="Dunbar C."/>
            <person name="Freedman E."/>
            <person name="Gearin G."/>
            <person name="Gellesch M."/>
            <person name="Goldberg J."/>
            <person name="Griggs A."/>
            <person name="Gujja S."/>
            <person name="Heiman D."/>
            <person name="Howarth C."/>
            <person name="Larson L."/>
            <person name="Lui A."/>
            <person name="MacDonald P.J.P."/>
            <person name="Mehta T."/>
            <person name="Montmayeur A."/>
            <person name="Murphy C."/>
            <person name="Neiman D."/>
            <person name="Pearson M."/>
            <person name="Priest M."/>
            <person name="Roberts A."/>
            <person name="Saif S."/>
            <person name="Shea T."/>
            <person name="Shenoy N."/>
            <person name="Sisk P."/>
            <person name="Stolte C."/>
            <person name="Sykes S."/>
            <person name="Yandava C."/>
            <person name="Wortman J."/>
            <person name="Nusbaum C."/>
            <person name="Birren B."/>
        </authorList>
    </citation>
    <scope>NUCLEOTIDE SEQUENCE</scope>
    <source>
        <strain evidence="6">ATCC 64411</strain>
    </source>
</reference>
<evidence type="ECO:0008006" key="9">
    <source>
        <dbReference type="Google" id="ProtNLM"/>
    </source>
</evidence>
<name>A0A0C4E810_MAGP6</name>
<reference evidence="6" key="1">
    <citation type="submission" date="2010-05" db="EMBL/GenBank/DDBJ databases">
        <title>The Genome Sequence of Magnaporthe poae strain ATCC 64411.</title>
        <authorList>
            <consortium name="The Broad Institute Genome Sequencing Platform"/>
            <consortium name="Broad Institute Genome Sequencing Center for Infectious Disease"/>
            <person name="Ma L.-J."/>
            <person name="Dead R."/>
            <person name="Young S."/>
            <person name="Zeng Q."/>
            <person name="Koehrsen M."/>
            <person name="Alvarado L."/>
            <person name="Berlin A."/>
            <person name="Chapman S.B."/>
            <person name="Chen Z."/>
            <person name="Freedman E."/>
            <person name="Gellesch M."/>
            <person name="Goldberg J."/>
            <person name="Griggs A."/>
            <person name="Gujja S."/>
            <person name="Heilman E.R."/>
            <person name="Heiman D."/>
            <person name="Hepburn T."/>
            <person name="Howarth C."/>
            <person name="Jen D."/>
            <person name="Larson L."/>
            <person name="Mehta T."/>
            <person name="Neiman D."/>
            <person name="Pearson M."/>
            <person name="Roberts A."/>
            <person name="Saif S."/>
            <person name="Shea T."/>
            <person name="Shenoy N."/>
            <person name="Sisk P."/>
            <person name="Stolte C."/>
            <person name="Sykes S."/>
            <person name="Walk T."/>
            <person name="White J."/>
            <person name="Yandava C."/>
            <person name="Haas B."/>
            <person name="Nusbaum C."/>
            <person name="Birren B."/>
        </authorList>
    </citation>
    <scope>NUCLEOTIDE SEQUENCE</scope>
    <source>
        <strain evidence="6">ATCC 64411</strain>
    </source>
</reference>
<dbReference type="AlphaFoldDB" id="A0A0C4E810"/>
<evidence type="ECO:0000256" key="5">
    <source>
        <dbReference type="SAM" id="Phobius"/>
    </source>
</evidence>
<keyword evidence="2 5" id="KW-0812">Transmembrane</keyword>
<feature type="transmembrane region" description="Helical" evidence="5">
    <location>
        <begin position="322"/>
        <end position="345"/>
    </location>
</feature>
<proteinExistence type="predicted"/>
<evidence type="ECO:0000256" key="2">
    <source>
        <dbReference type="ARBA" id="ARBA00022692"/>
    </source>
</evidence>
<dbReference type="EnsemblFungi" id="MAPG_08696T0">
    <property type="protein sequence ID" value="MAPG_08696T0"/>
    <property type="gene ID" value="MAPG_08696"/>
</dbReference>
<accession>A0A0C4E810</accession>
<dbReference type="EMBL" id="GL876973">
    <property type="protein sequence ID" value="KLU89727.1"/>
    <property type="molecule type" value="Genomic_DNA"/>
</dbReference>
<dbReference type="OrthoDB" id="5982228at2759"/>
<reference evidence="7" key="5">
    <citation type="submission" date="2015-06" db="UniProtKB">
        <authorList>
            <consortium name="EnsemblFungi"/>
        </authorList>
    </citation>
    <scope>IDENTIFICATION</scope>
    <source>
        <strain evidence="7">ATCC 64411</strain>
    </source>
</reference>
<evidence type="ECO:0000256" key="3">
    <source>
        <dbReference type="ARBA" id="ARBA00022989"/>
    </source>
</evidence>
<dbReference type="InterPro" id="IPR002293">
    <property type="entry name" value="AA/rel_permease1"/>
</dbReference>
<feature type="transmembrane region" description="Helical" evidence="5">
    <location>
        <begin position="20"/>
        <end position="41"/>
    </location>
</feature>
<dbReference type="Gene3D" id="1.20.1740.10">
    <property type="entry name" value="Amino acid/polyamine transporter I"/>
    <property type="match status" value="1"/>
</dbReference>
<dbReference type="STRING" id="644358.A0A0C4E810"/>
<dbReference type="Pfam" id="PF13520">
    <property type="entry name" value="AA_permease_2"/>
    <property type="match status" value="1"/>
</dbReference>
<feature type="transmembrane region" description="Helical" evidence="5">
    <location>
        <begin position="53"/>
        <end position="80"/>
    </location>
</feature>
<gene>
    <name evidence="6" type="ORF">MAPG_08696</name>
</gene>
<dbReference type="InterPro" id="IPR050598">
    <property type="entry name" value="AminoAcid_Transporter"/>
</dbReference>
<dbReference type="EMBL" id="ADBL01002109">
    <property type="status" value="NOT_ANNOTATED_CDS"/>
    <property type="molecule type" value="Genomic_DNA"/>
</dbReference>
<dbReference type="GO" id="GO:0016020">
    <property type="term" value="C:membrane"/>
    <property type="evidence" value="ECO:0007669"/>
    <property type="project" value="UniProtKB-SubCell"/>
</dbReference>
<feature type="transmembrane region" description="Helical" evidence="5">
    <location>
        <begin position="113"/>
        <end position="130"/>
    </location>
</feature>
<feature type="transmembrane region" description="Helical" evidence="5">
    <location>
        <begin position="534"/>
        <end position="555"/>
    </location>
</feature>
<organism evidence="7 8">
    <name type="scientific">Magnaporthiopsis poae (strain ATCC 64411 / 73-15)</name>
    <name type="common">Kentucky bluegrass fungus</name>
    <name type="synonym">Magnaporthe poae</name>
    <dbReference type="NCBI Taxonomy" id="644358"/>
    <lineage>
        <taxon>Eukaryota</taxon>
        <taxon>Fungi</taxon>
        <taxon>Dikarya</taxon>
        <taxon>Ascomycota</taxon>
        <taxon>Pezizomycotina</taxon>
        <taxon>Sordariomycetes</taxon>
        <taxon>Sordariomycetidae</taxon>
        <taxon>Magnaporthales</taxon>
        <taxon>Magnaporthaceae</taxon>
        <taxon>Magnaporthiopsis</taxon>
    </lineage>
</organism>
<keyword evidence="4 5" id="KW-0472">Membrane</keyword>
<dbReference type="Proteomes" id="UP000011715">
    <property type="component" value="Unassembled WGS sequence"/>
</dbReference>
<evidence type="ECO:0000313" key="6">
    <source>
        <dbReference type="EMBL" id="KLU89727.1"/>
    </source>
</evidence>
<keyword evidence="8" id="KW-1185">Reference proteome</keyword>
<dbReference type="PIRSF" id="PIRSF006060">
    <property type="entry name" value="AA_transporter"/>
    <property type="match status" value="1"/>
</dbReference>
<feature type="transmembrane region" description="Helical" evidence="5">
    <location>
        <begin position="406"/>
        <end position="425"/>
    </location>
</feature>
<sequence>MQRREEQRRVDVGATAQQRLGPLTVICLIFNRTIGTGIFAQPSNVLYLTGSPAVAVILWIVGGLIILCVTLSWLELALAIPLHYVRTSRAYFWAPRSGGDKNYLEYIYKRPRLLITCVFGINSLLFNNLAGNSIQFGVYMQAAISPGCTEDMPCFSKAAVILWALLIICLCGLLNVATRKLFLGLNNVIGILKLLFVAATALLGIVYGASHGDGCRVNMAWSNRGAGGEFGDIVLALFYATYPYSGFEQPFYVLADVGRPRDTFAKSVITAVASVMVLFPLTNVGYLCVVPYGGPQTVPPNMALEFFDTIVRNGDPHADTTAANRVMCVILAMIIVGTIMAQTFTGSRVKQEIGKEAIVPFSLYLATGSDSLAARLWPRAGAARNERDRQQITAGYIDNHPEQVPMFGTLLNTASAALLIISVGIPTKPSDAYRILTYLRLFSIVVVLGLLTVAGLAYLRLDSWWHGVDADAEGRGQQRQPASAQRPGRRWLEIREWAPPLDWVPSFVATAVLAFLLVASFAKPSQIRNGGEALPYWVNPLIGLLVLVLGVLWWAGLRFWQWKTMTRTEVYRRPHLHINEFGRAEIKAELIVHKRGMRYRNR</sequence>
<evidence type="ECO:0000256" key="4">
    <source>
        <dbReference type="ARBA" id="ARBA00023136"/>
    </source>
</evidence>
<reference evidence="8" key="2">
    <citation type="submission" date="2010-05" db="EMBL/GenBank/DDBJ databases">
        <title>The genome sequence of Magnaporthe poae strain ATCC 64411.</title>
        <authorList>
            <person name="Ma L.-J."/>
            <person name="Dead R."/>
            <person name="Young S."/>
            <person name="Zeng Q."/>
            <person name="Koehrsen M."/>
            <person name="Alvarado L."/>
            <person name="Berlin A."/>
            <person name="Chapman S.B."/>
            <person name="Chen Z."/>
            <person name="Freedman E."/>
            <person name="Gellesch M."/>
            <person name="Goldberg J."/>
            <person name="Griggs A."/>
            <person name="Gujja S."/>
            <person name="Heilman E.R."/>
            <person name="Heiman D."/>
            <person name="Hepburn T."/>
            <person name="Howarth C."/>
            <person name="Jen D."/>
            <person name="Larson L."/>
            <person name="Mehta T."/>
            <person name="Neiman D."/>
            <person name="Pearson M."/>
            <person name="Roberts A."/>
            <person name="Saif S."/>
            <person name="Shea T."/>
            <person name="Shenoy N."/>
            <person name="Sisk P."/>
            <person name="Stolte C."/>
            <person name="Sykes S."/>
            <person name="Walk T."/>
            <person name="White J."/>
            <person name="Yandava C."/>
            <person name="Haas B."/>
            <person name="Nusbaum C."/>
            <person name="Birren B."/>
        </authorList>
    </citation>
    <scope>NUCLEOTIDE SEQUENCE [LARGE SCALE GENOMIC DNA]</scope>
    <source>
        <strain evidence="8">ATCC 64411 / 73-15</strain>
    </source>
</reference>
<feature type="transmembrane region" description="Helical" evidence="5">
    <location>
        <begin position="268"/>
        <end position="292"/>
    </location>
</feature>
<feature type="transmembrane region" description="Helical" evidence="5">
    <location>
        <begin position="503"/>
        <end position="522"/>
    </location>
</feature>
<dbReference type="VEuPathDB" id="FungiDB:MAPG_08696"/>
<dbReference type="PANTHER" id="PTHR11785:SF382">
    <property type="entry name" value="LOW-AFFINITY METHIONINE PERMEASE"/>
    <property type="match status" value="1"/>
</dbReference>
<feature type="transmembrane region" description="Helical" evidence="5">
    <location>
        <begin position="437"/>
        <end position="459"/>
    </location>
</feature>
<dbReference type="GO" id="GO:0015179">
    <property type="term" value="F:L-amino acid transmembrane transporter activity"/>
    <property type="evidence" value="ECO:0007669"/>
    <property type="project" value="TreeGrafter"/>
</dbReference>
<dbReference type="PANTHER" id="PTHR11785">
    <property type="entry name" value="AMINO ACID TRANSPORTER"/>
    <property type="match status" value="1"/>
</dbReference>
<evidence type="ECO:0000313" key="7">
    <source>
        <dbReference type="EnsemblFungi" id="MAPG_08696T0"/>
    </source>
</evidence>
<comment type="subcellular location">
    <subcellularLocation>
        <location evidence="1">Membrane</location>
        <topology evidence="1">Multi-pass membrane protein</topology>
    </subcellularLocation>
</comment>